<sequence>MMENKKLAAATAAVFTYIKTQEEAAFYAAGPAPEEEAVAAPAAGPQVQFNAWGAAGRNDQMQGRFLMQARAFK</sequence>
<dbReference type="Proteomes" id="UP000192418">
    <property type="component" value="Unassembled WGS sequence"/>
</dbReference>
<dbReference type="RefSeq" id="WP_139795790.1">
    <property type="nucleotide sequence ID" value="NZ_FWXY01000010.1"/>
</dbReference>
<reference evidence="1 2" key="1">
    <citation type="submission" date="2017-04" db="EMBL/GenBank/DDBJ databases">
        <authorList>
            <person name="Afonso C.L."/>
            <person name="Miller P.J."/>
            <person name="Scott M.A."/>
            <person name="Spackman E."/>
            <person name="Goraichik I."/>
            <person name="Dimitrov K.M."/>
            <person name="Suarez D.L."/>
            <person name="Swayne D.E."/>
        </authorList>
    </citation>
    <scope>NUCLEOTIDE SEQUENCE [LARGE SCALE GENOMIC DNA]</scope>
    <source>
        <strain evidence="1 2">DSM 3385</strain>
    </source>
</reference>
<organism evidence="1 2">
    <name type="scientific">Desulfocicer vacuolatum DSM 3385</name>
    <dbReference type="NCBI Taxonomy" id="1121400"/>
    <lineage>
        <taxon>Bacteria</taxon>
        <taxon>Pseudomonadati</taxon>
        <taxon>Thermodesulfobacteriota</taxon>
        <taxon>Desulfobacteria</taxon>
        <taxon>Desulfobacterales</taxon>
        <taxon>Desulfobacteraceae</taxon>
        <taxon>Desulfocicer</taxon>
    </lineage>
</organism>
<name>A0A1W2C2P5_9BACT</name>
<dbReference type="AlphaFoldDB" id="A0A1W2C2P5"/>
<gene>
    <name evidence="1" type="ORF">SAMN02746065_11065</name>
</gene>
<dbReference type="STRING" id="1121400.SAMN02746065_11065"/>
<keyword evidence="2" id="KW-1185">Reference proteome</keyword>
<dbReference type="EMBL" id="FWXY01000010">
    <property type="protein sequence ID" value="SMC78978.1"/>
    <property type="molecule type" value="Genomic_DNA"/>
</dbReference>
<evidence type="ECO:0000313" key="1">
    <source>
        <dbReference type="EMBL" id="SMC78978.1"/>
    </source>
</evidence>
<accession>A0A1W2C2P5</accession>
<protein>
    <submittedName>
        <fullName evidence="1">Uncharacterized protein</fullName>
    </submittedName>
</protein>
<proteinExistence type="predicted"/>
<evidence type="ECO:0000313" key="2">
    <source>
        <dbReference type="Proteomes" id="UP000192418"/>
    </source>
</evidence>